<dbReference type="InterPro" id="IPR010160">
    <property type="entry name" value="CRISPR-assoc_prot_Cmr5"/>
</dbReference>
<proteinExistence type="inferred from homology"/>
<gene>
    <name evidence="6" type="ORF">SAMN02745135_01418</name>
</gene>
<sequence>MVYVVLIKWVIQMSSRRISHYIVKCMEVLDNINSEDNIVDNEGRIPREFNGYISSFGACIIQNGLLPAVAFFENKNANSQQDRRKLMKIILKVLDEETKENSLFQYLLKNKSEEKILRKEIINIVIALQQVIRTYELV</sequence>
<dbReference type="InterPro" id="IPR023101">
    <property type="entry name" value="AF1862-like_dom_sf"/>
</dbReference>
<reference evidence="7" key="1">
    <citation type="submission" date="2016-11" db="EMBL/GenBank/DDBJ databases">
        <authorList>
            <person name="Varghese N."/>
            <person name="Submissions S."/>
        </authorList>
    </citation>
    <scope>NUCLEOTIDE SEQUENCE [LARGE SCALE GENOMIC DNA]</scope>
    <source>
        <strain evidence="7">DSM 13643</strain>
    </source>
</reference>
<evidence type="ECO:0000256" key="3">
    <source>
        <dbReference type="ARBA" id="ARBA00022490"/>
    </source>
</evidence>
<name>A0A1M5UHN8_9FIRM</name>
<evidence type="ECO:0000256" key="4">
    <source>
        <dbReference type="ARBA" id="ARBA00023118"/>
    </source>
</evidence>
<evidence type="ECO:0000313" key="6">
    <source>
        <dbReference type="EMBL" id="SHH62173.1"/>
    </source>
</evidence>
<dbReference type="AlphaFoldDB" id="A0A1M5UHN8"/>
<dbReference type="Proteomes" id="UP000183967">
    <property type="component" value="Unassembled WGS sequence"/>
</dbReference>
<dbReference type="SUPFAM" id="SSF158568">
    <property type="entry name" value="AF1862-like"/>
    <property type="match status" value="1"/>
</dbReference>
<dbReference type="GO" id="GO:0005737">
    <property type="term" value="C:cytoplasm"/>
    <property type="evidence" value="ECO:0007669"/>
    <property type="project" value="UniProtKB-SubCell"/>
</dbReference>
<accession>A0A1M5UHN8</accession>
<dbReference type="NCBIfam" id="TIGR01881">
    <property type="entry name" value="cas_Cmr5"/>
    <property type="match status" value="1"/>
</dbReference>
<evidence type="ECO:0000256" key="2">
    <source>
        <dbReference type="ARBA" id="ARBA00006161"/>
    </source>
</evidence>
<evidence type="ECO:0000313" key="7">
    <source>
        <dbReference type="Proteomes" id="UP000183967"/>
    </source>
</evidence>
<dbReference type="Pfam" id="PF09701">
    <property type="entry name" value="Cas_Cmr5"/>
    <property type="match status" value="1"/>
</dbReference>
<dbReference type="Gene3D" id="1.10.520.30">
    <property type="entry name" value="AF1862-like domain"/>
    <property type="match status" value="1"/>
</dbReference>
<keyword evidence="7" id="KW-1185">Reference proteome</keyword>
<dbReference type="EMBL" id="FQXO01000034">
    <property type="protein sequence ID" value="SHH62173.1"/>
    <property type="molecule type" value="Genomic_DNA"/>
</dbReference>
<protein>
    <recommendedName>
        <fullName evidence="5">CRISPR type III-B/RAMP module-associated protein Cmr5</fullName>
    </recommendedName>
</protein>
<keyword evidence="3" id="KW-0963">Cytoplasm</keyword>
<evidence type="ECO:0000256" key="5">
    <source>
        <dbReference type="ARBA" id="ARBA00030001"/>
    </source>
</evidence>
<organism evidence="6 7">
    <name type="scientific">Caloranaerobacter azorensis DSM 13643</name>
    <dbReference type="NCBI Taxonomy" id="1121264"/>
    <lineage>
        <taxon>Bacteria</taxon>
        <taxon>Bacillati</taxon>
        <taxon>Bacillota</taxon>
        <taxon>Tissierellia</taxon>
        <taxon>Tissierellales</taxon>
        <taxon>Thermohalobacteraceae</taxon>
        <taxon>Caloranaerobacter</taxon>
    </lineage>
</organism>
<comment type="subcellular location">
    <subcellularLocation>
        <location evidence="1">Cytoplasm</location>
    </subcellularLocation>
</comment>
<evidence type="ECO:0000256" key="1">
    <source>
        <dbReference type="ARBA" id="ARBA00004496"/>
    </source>
</evidence>
<dbReference type="GO" id="GO:0051607">
    <property type="term" value="P:defense response to virus"/>
    <property type="evidence" value="ECO:0007669"/>
    <property type="project" value="UniProtKB-KW"/>
</dbReference>
<keyword evidence="4" id="KW-0051">Antiviral defense</keyword>
<comment type="similarity">
    <text evidence="2">Belongs to the CRISPR system Cmr5 family.</text>
</comment>